<evidence type="ECO:0000313" key="1">
    <source>
        <dbReference type="EMBL" id="MDZ5473992.1"/>
    </source>
</evidence>
<evidence type="ECO:0000313" key="2">
    <source>
        <dbReference type="Proteomes" id="UP001290455"/>
    </source>
</evidence>
<organism evidence="1 2">
    <name type="scientific">Robertmurraya mangrovi</name>
    <dbReference type="NCBI Taxonomy" id="3098077"/>
    <lineage>
        <taxon>Bacteria</taxon>
        <taxon>Bacillati</taxon>
        <taxon>Bacillota</taxon>
        <taxon>Bacilli</taxon>
        <taxon>Bacillales</taxon>
        <taxon>Bacillaceae</taxon>
        <taxon>Robertmurraya</taxon>
    </lineage>
</organism>
<keyword evidence="2" id="KW-1185">Reference proteome</keyword>
<dbReference type="Proteomes" id="UP001290455">
    <property type="component" value="Unassembled WGS sequence"/>
</dbReference>
<comment type="caution">
    <text evidence="1">The sequence shown here is derived from an EMBL/GenBank/DDBJ whole genome shotgun (WGS) entry which is preliminary data.</text>
</comment>
<dbReference type="RefSeq" id="WP_322448285.1">
    <property type="nucleotide sequence ID" value="NZ_JAXOFX010000018.1"/>
</dbReference>
<reference evidence="1 2" key="1">
    <citation type="submission" date="2023-11" db="EMBL/GenBank/DDBJ databases">
        <title>Bacillus jintuensis, isolated from a mudflat on the Beibu Gulf coast.</title>
        <authorList>
            <person name="Li M."/>
        </authorList>
    </citation>
    <scope>NUCLEOTIDE SEQUENCE [LARGE SCALE GENOMIC DNA]</scope>
    <source>
        <strain evidence="1 2">31A1R</strain>
    </source>
</reference>
<gene>
    <name evidence="1" type="ORF">SM124_19920</name>
</gene>
<sequence length="105" mass="12044">MNITTIIELDNKEVEKMADAKMVFAHEQINEQIVQTCVEGFQLANGDKIETDDALQKVFDQLKKDGIVPEEIEDFSYEMPSCERIKKEVYSENDLPQNVVISFIS</sequence>
<accession>A0ABU5J3S8</accession>
<protein>
    <submittedName>
        <fullName evidence="1">Uncharacterized protein</fullName>
    </submittedName>
</protein>
<proteinExistence type="predicted"/>
<name>A0ABU5J3S8_9BACI</name>
<dbReference type="EMBL" id="JAXOFX010000018">
    <property type="protein sequence ID" value="MDZ5473992.1"/>
    <property type="molecule type" value="Genomic_DNA"/>
</dbReference>